<accession>A0ABT1GXX5</accession>
<dbReference type="PANTHER" id="PTHR43229">
    <property type="entry name" value="NODULATION PROTEIN J"/>
    <property type="match status" value="1"/>
</dbReference>
<name>A0ABT1GXX5_9NOCA</name>
<evidence type="ECO:0000256" key="1">
    <source>
        <dbReference type="ARBA" id="ARBA00004141"/>
    </source>
</evidence>
<evidence type="ECO:0000313" key="7">
    <source>
        <dbReference type="EMBL" id="MCP2159839.1"/>
    </source>
</evidence>
<feature type="transmembrane region" description="Helical" evidence="5">
    <location>
        <begin position="36"/>
        <end position="54"/>
    </location>
</feature>
<evidence type="ECO:0000256" key="2">
    <source>
        <dbReference type="ARBA" id="ARBA00022692"/>
    </source>
</evidence>
<keyword evidence="8" id="KW-1185">Reference proteome</keyword>
<dbReference type="Pfam" id="PF01061">
    <property type="entry name" value="ABC2_membrane"/>
    <property type="match status" value="1"/>
</dbReference>
<comment type="caution">
    <text evidence="7">The sequence shown here is derived from an EMBL/GenBank/DDBJ whole genome shotgun (WGS) entry which is preliminary data.</text>
</comment>
<evidence type="ECO:0000256" key="4">
    <source>
        <dbReference type="ARBA" id="ARBA00023136"/>
    </source>
</evidence>
<reference evidence="7 8" key="1">
    <citation type="submission" date="2022-06" db="EMBL/GenBank/DDBJ databases">
        <title>Genomic Encyclopedia of Archaeal and Bacterial Type Strains, Phase II (KMG-II): from individual species to whole genera.</title>
        <authorList>
            <person name="Goeker M."/>
        </authorList>
    </citation>
    <scope>NUCLEOTIDE SEQUENCE [LARGE SCALE GENOMIC DNA]</scope>
    <source>
        <strain evidence="7 8">DSM 45037</strain>
    </source>
</reference>
<keyword evidence="4 5" id="KW-0472">Membrane</keyword>
<comment type="subcellular location">
    <subcellularLocation>
        <location evidence="1">Membrane</location>
        <topology evidence="1">Multi-pass membrane protein</topology>
    </subcellularLocation>
</comment>
<feature type="transmembrane region" description="Helical" evidence="5">
    <location>
        <begin position="74"/>
        <end position="92"/>
    </location>
</feature>
<organism evidence="7 8">
    <name type="scientific">Williamsia serinedens</name>
    <dbReference type="NCBI Taxonomy" id="391736"/>
    <lineage>
        <taxon>Bacteria</taxon>
        <taxon>Bacillati</taxon>
        <taxon>Actinomycetota</taxon>
        <taxon>Actinomycetes</taxon>
        <taxon>Mycobacteriales</taxon>
        <taxon>Nocardiaceae</taxon>
        <taxon>Williamsia</taxon>
    </lineage>
</organism>
<dbReference type="InterPro" id="IPR013525">
    <property type="entry name" value="ABC2_TM"/>
</dbReference>
<feature type="transmembrane region" description="Helical" evidence="5">
    <location>
        <begin position="180"/>
        <end position="198"/>
    </location>
</feature>
<evidence type="ECO:0000256" key="3">
    <source>
        <dbReference type="ARBA" id="ARBA00022989"/>
    </source>
</evidence>
<protein>
    <submittedName>
        <fullName evidence="7">ABC-2 type transport system permease protein</fullName>
    </submittedName>
</protein>
<keyword evidence="2 5" id="KW-0812">Transmembrane</keyword>
<dbReference type="InterPro" id="IPR051784">
    <property type="entry name" value="Nod_factor_ABC_transporter"/>
</dbReference>
<gene>
    <name evidence="7" type="ORF">LX12_001018</name>
</gene>
<evidence type="ECO:0000259" key="6">
    <source>
        <dbReference type="Pfam" id="PF01061"/>
    </source>
</evidence>
<feature type="transmembrane region" description="Helical" evidence="5">
    <location>
        <begin position="113"/>
        <end position="138"/>
    </location>
</feature>
<proteinExistence type="predicted"/>
<dbReference type="EMBL" id="JAMTCG010000002">
    <property type="protein sequence ID" value="MCP2159839.1"/>
    <property type="molecule type" value="Genomic_DNA"/>
</dbReference>
<dbReference type="Proteomes" id="UP001205740">
    <property type="component" value="Unassembled WGS sequence"/>
</dbReference>
<feature type="transmembrane region" description="Helical" evidence="5">
    <location>
        <begin position="144"/>
        <end position="168"/>
    </location>
</feature>
<feature type="domain" description="ABC-2 type transporter transmembrane" evidence="6">
    <location>
        <begin position="23"/>
        <end position="198"/>
    </location>
</feature>
<evidence type="ECO:0000313" key="8">
    <source>
        <dbReference type="Proteomes" id="UP001205740"/>
    </source>
</evidence>
<dbReference type="RefSeq" id="WP_253653436.1">
    <property type="nucleotide sequence ID" value="NZ_BAAAOE010000001.1"/>
</dbReference>
<keyword evidence="3 5" id="KW-1133">Transmembrane helix</keyword>
<sequence length="264" mass="27673">MTTLATPTRPALLGLRGFSTTYIRHDLRRVLRNRRAMIFTLVMPTVLYIVFGASQKFTGTIGHANTQAYVMVHMAVYGAILATTTNAASVALEQQAGWTRTLRLTRLSPAAYVVAKAAVAMSVAALPLILLSIVGAITGASAPVGVWTGSVVLGWLGSAVFAAFGLAMGSGLRSEAAMQASGGVLTVLAFAGDVFVPLRGTMLTVSQFTPMFGVNALANFPMTGGDTPYGDHISLWVAIANVVVWAAIMAGAAAFFFRRGTARQ</sequence>
<feature type="transmembrane region" description="Helical" evidence="5">
    <location>
        <begin position="233"/>
        <end position="257"/>
    </location>
</feature>
<evidence type="ECO:0000256" key="5">
    <source>
        <dbReference type="SAM" id="Phobius"/>
    </source>
</evidence>
<dbReference type="PANTHER" id="PTHR43229:SF2">
    <property type="entry name" value="NODULATION PROTEIN J"/>
    <property type="match status" value="1"/>
</dbReference>